<dbReference type="OrthoDB" id="5406014at2759"/>
<keyword evidence="2" id="KW-0472">Membrane</keyword>
<dbReference type="InterPro" id="IPR036770">
    <property type="entry name" value="Ankyrin_rpt-contain_sf"/>
</dbReference>
<keyword evidence="4" id="KW-1185">Reference proteome</keyword>
<dbReference type="AlphaFoldDB" id="A0A6H5I132"/>
<evidence type="ECO:0000313" key="3">
    <source>
        <dbReference type="EMBL" id="CAB0030973.1"/>
    </source>
</evidence>
<evidence type="ECO:0000256" key="1">
    <source>
        <dbReference type="SAM" id="MobiDB-lite"/>
    </source>
</evidence>
<keyword evidence="2" id="KW-1133">Transmembrane helix</keyword>
<accession>A0A6H5I132</accession>
<dbReference type="EMBL" id="CADCXV010000592">
    <property type="protein sequence ID" value="CAB0030973.1"/>
    <property type="molecule type" value="Genomic_DNA"/>
</dbReference>
<reference evidence="3 4" key="1">
    <citation type="submission" date="2020-02" db="EMBL/GenBank/DDBJ databases">
        <authorList>
            <person name="Ferguson B K."/>
        </authorList>
    </citation>
    <scope>NUCLEOTIDE SEQUENCE [LARGE SCALE GENOMIC DNA]</scope>
</reference>
<feature type="region of interest" description="Disordered" evidence="1">
    <location>
        <begin position="1"/>
        <end position="48"/>
    </location>
</feature>
<feature type="compositionally biased region" description="Basic and acidic residues" evidence="1">
    <location>
        <begin position="27"/>
        <end position="44"/>
    </location>
</feature>
<dbReference type="Gene3D" id="1.25.40.20">
    <property type="entry name" value="Ankyrin repeat-containing domain"/>
    <property type="match status" value="1"/>
</dbReference>
<evidence type="ECO:0000256" key="2">
    <source>
        <dbReference type="SAM" id="Phobius"/>
    </source>
</evidence>
<feature type="compositionally biased region" description="Polar residues" evidence="1">
    <location>
        <begin position="1"/>
        <end position="16"/>
    </location>
</feature>
<gene>
    <name evidence="3" type="ORF">TBRA_LOCUS2956</name>
</gene>
<name>A0A6H5I132_9HYME</name>
<dbReference type="Proteomes" id="UP000479190">
    <property type="component" value="Unassembled WGS sequence"/>
</dbReference>
<organism evidence="3 4">
    <name type="scientific">Trichogramma brassicae</name>
    <dbReference type="NCBI Taxonomy" id="86971"/>
    <lineage>
        <taxon>Eukaryota</taxon>
        <taxon>Metazoa</taxon>
        <taxon>Ecdysozoa</taxon>
        <taxon>Arthropoda</taxon>
        <taxon>Hexapoda</taxon>
        <taxon>Insecta</taxon>
        <taxon>Pterygota</taxon>
        <taxon>Neoptera</taxon>
        <taxon>Endopterygota</taxon>
        <taxon>Hymenoptera</taxon>
        <taxon>Apocrita</taxon>
        <taxon>Proctotrupomorpha</taxon>
        <taxon>Chalcidoidea</taxon>
        <taxon>Trichogrammatidae</taxon>
        <taxon>Trichogramma</taxon>
    </lineage>
</organism>
<protein>
    <submittedName>
        <fullName evidence="3">Uncharacterized protein</fullName>
    </submittedName>
</protein>
<evidence type="ECO:0000313" key="4">
    <source>
        <dbReference type="Proteomes" id="UP000479190"/>
    </source>
</evidence>
<proteinExistence type="predicted"/>
<sequence length="336" mass="38001">MTDSLLSPITSTASSSRLDRLMPSQLEDYRGGDENKTKYNENQRHPGNFFCRRKYLQHENHKSSLGSYRPTAGESSGASWHPAPIRISNNVAWRAAGRHPSLKWLVGGSNPSATLNFWTSDELKRAASPNRRTVQAKTAIQQQRQAKRGPFSKSLTIILIFGNIIIFFLRDMTIFTAFIVRRFIVYLANYESTSTTPWHGCGSGRTGRREFEKSPDVPWRGYPNLTDQDSPVIRHCTRLWPTTILRWPGAAEKRGANPNLINEEGKTPLHIICKQRASRQEELLAIFPRLAQLDVMDTLGRTPLRWGRGNLVPRVVNILLDHGAGPVSLRFFPTAE</sequence>
<keyword evidence="2" id="KW-0812">Transmembrane</keyword>
<feature type="transmembrane region" description="Helical" evidence="2">
    <location>
        <begin position="154"/>
        <end position="180"/>
    </location>
</feature>
<dbReference type="SUPFAM" id="SSF48403">
    <property type="entry name" value="Ankyrin repeat"/>
    <property type="match status" value="1"/>
</dbReference>